<proteinExistence type="inferred from homology"/>
<evidence type="ECO:0000256" key="3">
    <source>
        <dbReference type="ARBA" id="ARBA00022705"/>
    </source>
</evidence>
<dbReference type="CDD" id="cd20704">
    <property type="entry name" value="Orc3"/>
    <property type="match status" value="1"/>
</dbReference>
<feature type="domain" description="Origin recognition complex subunit 3 winged helix C-terminal" evidence="7">
    <location>
        <begin position="556"/>
        <end position="662"/>
    </location>
</feature>
<evidence type="ECO:0000313" key="8">
    <source>
        <dbReference type="EMBL" id="KAK4550345.1"/>
    </source>
</evidence>
<evidence type="ECO:0000256" key="5">
    <source>
        <dbReference type="ARBA" id="ARBA00023242"/>
    </source>
</evidence>
<dbReference type="PANTHER" id="PTHR12748">
    <property type="entry name" value="ORIGIN RECOGNITION COMPLEX SUBUNIT 3"/>
    <property type="match status" value="1"/>
</dbReference>
<sequence length="665" mass="74248">MEYEKAYVFHPEETRPAKRRRVEPQGLQASWKTRREAYQTAWQARQDSIDACLENIDAVTVDNIATFLDDASHNAPSNRIPSGIIVTGPSAVSCSGIVRQLSRRKRSDGKTRVFVPLPSNSGSNLKAILKALIQRATLRQVGQDDETEEVQLTQRKGGRLLNYDLQLLCGHVAEQQIHQVVVAFEDTEAFDNDLLSELIELLGCWRDRIPFVCLFSIATSVEFLQQRLSKTAIKCLDGRLFDVAPASEVLEQVFETVTNADGPLFLGPGLVSTALERQTDYIQAIDSFVDTARYAYMSCYYANSLSIFLRPELDHKDVTSDHFEALRTLNSFRSWARHLLANNEVAYLRDVLESDETLFGLVRQKVADGRGVLGNMMTALTLIRVLQEGLPNTAVSPKSTLYIQAMSGKLAGSAMIRSLLLTVRKVPSDIATSLLNAVLSLDAEILIPEHCTELANQLNTLVQAQADETKPLRSEADLKNSTLRTTVVAQKVELSKQKSTLSKQDTAYTAILRGFTDVLDKYFTNTLVNPKDLLFHEIFVYDLKSPHREVFTPRPRHAIERALASPHDYLDCDCCAPDQGELDEATLAFTQPATAVLYQLYLESGSLINASDLWQAFQAVMGDGRDDEQTMALYQRSLAELRSLGMVKSTRKRVDHVAKVAWKGL</sequence>
<dbReference type="Proteomes" id="UP001324427">
    <property type="component" value="Unassembled WGS sequence"/>
</dbReference>
<evidence type="ECO:0000256" key="2">
    <source>
        <dbReference type="ARBA" id="ARBA00010977"/>
    </source>
</evidence>
<dbReference type="InterPro" id="IPR020795">
    <property type="entry name" value="ORC3"/>
</dbReference>
<name>A0AAV9JZ30_9PEZI</name>
<dbReference type="GO" id="GO:0005664">
    <property type="term" value="C:nuclear origin of replication recognition complex"/>
    <property type="evidence" value="ECO:0007669"/>
    <property type="project" value="InterPro"/>
</dbReference>
<evidence type="ECO:0000313" key="9">
    <source>
        <dbReference type="Proteomes" id="UP001324427"/>
    </source>
</evidence>
<evidence type="ECO:0000259" key="6">
    <source>
        <dbReference type="Pfam" id="PF07034"/>
    </source>
</evidence>
<keyword evidence="9" id="KW-1185">Reference proteome</keyword>
<comment type="similarity">
    <text evidence="2">Belongs to the ORC3 family.</text>
</comment>
<dbReference type="InterPro" id="IPR045667">
    <property type="entry name" value="ORC3_N"/>
</dbReference>
<feature type="domain" description="Origin recognition complex subunit 3 N-terminal" evidence="6">
    <location>
        <begin position="21"/>
        <end position="308"/>
    </location>
</feature>
<evidence type="ECO:0000256" key="4">
    <source>
        <dbReference type="ARBA" id="ARBA00023125"/>
    </source>
</evidence>
<keyword evidence="3" id="KW-0235">DNA replication</keyword>
<keyword evidence="4" id="KW-0238">DNA-binding</keyword>
<dbReference type="GO" id="GO:0006270">
    <property type="term" value="P:DNA replication initiation"/>
    <property type="evidence" value="ECO:0007669"/>
    <property type="project" value="TreeGrafter"/>
</dbReference>
<dbReference type="InterPro" id="IPR040855">
    <property type="entry name" value="ORC_WH_C"/>
</dbReference>
<dbReference type="Pfam" id="PF07034">
    <property type="entry name" value="ORC3_N"/>
    <property type="match status" value="1"/>
</dbReference>
<keyword evidence="5" id="KW-0539">Nucleus</keyword>
<evidence type="ECO:0000259" key="7">
    <source>
        <dbReference type="Pfam" id="PF18137"/>
    </source>
</evidence>
<reference evidence="8 9" key="1">
    <citation type="submission" date="2021-11" db="EMBL/GenBank/DDBJ databases">
        <title>Black yeast isolated from Biological Soil Crust.</title>
        <authorList>
            <person name="Kurbessoian T."/>
        </authorList>
    </citation>
    <scope>NUCLEOTIDE SEQUENCE [LARGE SCALE GENOMIC DNA]</scope>
    <source>
        <strain evidence="8 9">CCFEE 5522</strain>
    </source>
</reference>
<organism evidence="8 9">
    <name type="scientific">Oleoguttula mirabilis</name>
    <dbReference type="NCBI Taxonomy" id="1507867"/>
    <lineage>
        <taxon>Eukaryota</taxon>
        <taxon>Fungi</taxon>
        <taxon>Dikarya</taxon>
        <taxon>Ascomycota</taxon>
        <taxon>Pezizomycotina</taxon>
        <taxon>Dothideomycetes</taxon>
        <taxon>Dothideomycetidae</taxon>
        <taxon>Mycosphaerellales</taxon>
        <taxon>Teratosphaeriaceae</taxon>
        <taxon>Oleoguttula</taxon>
    </lineage>
</organism>
<comment type="subcellular location">
    <subcellularLocation>
        <location evidence="1">Nucleus</location>
    </subcellularLocation>
</comment>
<evidence type="ECO:0000256" key="1">
    <source>
        <dbReference type="ARBA" id="ARBA00004123"/>
    </source>
</evidence>
<dbReference type="GO" id="GO:0005656">
    <property type="term" value="C:nuclear pre-replicative complex"/>
    <property type="evidence" value="ECO:0007669"/>
    <property type="project" value="TreeGrafter"/>
</dbReference>
<dbReference type="AlphaFoldDB" id="A0AAV9JZ30"/>
<gene>
    <name evidence="8" type="ORF">LTR36_003312</name>
</gene>
<evidence type="ECO:0008006" key="10">
    <source>
        <dbReference type="Google" id="ProtNLM"/>
    </source>
</evidence>
<dbReference type="GO" id="GO:0031261">
    <property type="term" value="C:DNA replication preinitiation complex"/>
    <property type="evidence" value="ECO:0007669"/>
    <property type="project" value="TreeGrafter"/>
</dbReference>
<comment type="caution">
    <text evidence="8">The sequence shown here is derived from an EMBL/GenBank/DDBJ whole genome shotgun (WGS) entry which is preliminary data.</text>
</comment>
<accession>A0AAV9JZ30</accession>
<dbReference type="PANTHER" id="PTHR12748:SF0">
    <property type="entry name" value="ORIGIN RECOGNITION COMPLEX SUBUNIT 3"/>
    <property type="match status" value="1"/>
</dbReference>
<dbReference type="EMBL" id="JAVFHQ010000002">
    <property type="protein sequence ID" value="KAK4550345.1"/>
    <property type="molecule type" value="Genomic_DNA"/>
</dbReference>
<protein>
    <recommendedName>
        <fullName evidence="10">Origin recognition complex subunit 3</fullName>
    </recommendedName>
</protein>
<dbReference type="GO" id="GO:0003688">
    <property type="term" value="F:DNA replication origin binding"/>
    <property type="evidence" value="ECO:0007669"/>
    <property type="project" value="TreeGrafter"/>
</dbReference>
<dbReference type="Pfam" id="PF18137">
    <property type="entry name" value="WHD_ORC"/>
    <property type="match status" value="1"/>
</dbReference>